<evidence type="ECO:0000313" key="2">
    <source>
        <dbReference type="Proteomes" id="UP000192940"/>
    </source>
</evidence>
<dbReference type="AlphaFoldDB" id="A0A1X7HP35"/>
<evidence type="ECO:0000313" key="1">
    <source>
        <dbReference type="EMBL" id="SMF90130.1"/>
    </source>
</evidence>
<protein>
    <submittedName>
        <fullName evidence="1">Uncharacterized protein</fullName>
    </submittedName>
</protein>
<keyword evidence="2" id="KW-1185">Reference proteome</keyword>
<organism evidence="1 2">
    <name type="scientific">Paenibacillus uliginis N3/975</name>
    <dbReference type="NCBI Taxonomy" id="1313296"/>
    <lineage>
        <taxon>Bacteria</taxon>
        <taxon>Bacillati</taxon>
        <taxon>Bacillota</taxon>
        <taxon>Bacilli</taxon>
        <taxon>Bacillales</taxon>
        <taxon>Paenibacillaceae</taxon>
        <taxon>Paenibacillus</taxon>
    </lineage>
</organism>
<gene>
    <name evidence="1" type="ORF">SAMN05661091_4904</name>
</gene>
<name>A0A1X7HP35_9BACL</name>
<accession>A0A1X7HP35</accession>
<dbReference type="Proteomes" id="UP000192940">
    <property type="component" value="Chromosome I"/>
</dbReference>
<dbReference type="RefSeq" id="WP_208915594.1">
    <property type="nucleotide sequence ID" value="NZ_LT840184.1"/>
</dbReference>
<dbReference type="STRING" id="1313296.SAMN05661091_4904"/>
<dbReference type="EMBL" id="LT840184">
    <property type="protein sequence ID" value="SMF90130.1"/>
    <property type="molecule type" value="Genomic_DNA"/>
</dbReference>
<proteinExistence type="predicted"/>
<reference evidence="1 2" key="1">
    <citation type="submission" date="2017-04" db="EMBL/GenBank/DDBJ databases">
        <authorList>
            <person name="Afonso C.L."/>
            <person name="Miller P.J."/>
            <person name="Scott M.A."/>
            <person name="Spackman E."/>
            <person name="Goraichik I."/>
            <person name="Dimitrov K.M."/>
            <person name="Suarez D.L."/>
            <person name="Swayne D.E."/>
        </authorList>
    </citation>
    <scope>NUCLEOTIDE SEQUENCE [LARGE SCALE GENOMIC DNA]</scope>
    <source>
        <strain evidence="1 2">N3/975</strain>
    </source>
</reference>
<sequence length="204" mass="24278">MRGKTDILSIIIYYYRDEERMKNLWSNKKEFSKILSLVMEVEHDTSSTTMLQSCAEYFINFTSVFLIKQSSDFLHLFSEINDSNKRGSFMKKFFINDLVSDNIIFNFLNDVEVIKRIGSYKQWIESPIMIRARKIITTSNDSEISVDKIIPLDLDLDNSFQEYLLSWAFEEKKLTKDGNEYFRKNFEKKYKQICSVMEQNCDNF</sequence>